<name>A0A5C4N6P0_9RHOB</name>
<dbReference type="Proteomes" id="UP000305709">
    <property type="component" value="Unassembled WGS sequence"/>
</dbReference>
<keyword evidence="3" id="KW-1185">Reference proteome</keyword>
<comment type="caution">
    <text evidence="2">The sequence shown here is derived from an EMBL/GenBank/DDBJ whole genome shotgun (WGS) entry which is preliminary data.</text>
</comment>
<dbReference type="EMBL" id="VDFV01000070">
    <property type="protein sequence ID" value="TNC61185.1"/>
    <property type="molecule type" value="Genomic_DNA"/>
</dbReference>
<dbReference type="RefSeq" id="WP_139083725.1">
    <property type="nucleotide sequence ID" value="NZ_VDFV01000070.1"/>
</dbReference>
<proteinExistence type="predicted"/>
<evidence type="ECO:0000313" key="2">
    <source>
        <dbReference type="EMBL" id="TNC61185.1"/>
    </source>
</evidence>
<reference evidence="2 3" key="1">
    <citation type="submission" date="2019-06" db="EMBL/GenBank/DDBJ databases">
        <authorList>
            <person name="Jiang L."/>
        </authorList>
    </citation>
    <scope>NUCLEOTIDE SEQUENCE [LARGE SCALE GENOMIC DNA]</scope>
    <source>
        <strain evidence="2 3">YIM 48858</strain>
    </source>
</reference>
<evidence type="ECO:0000313" key="3">
    <source>
        <dbReference type="Proteomes" id="UP000305709"/>
    </source>
</evidence>
<keyword evidence="1" id="KW-0175">Coiled coil</keyword>
<organism evidence="2 3">
    <name type="scientific">Rubellimicrobium roseum</name>
    <dbReference type="NCBI Taxonomy" id="687525"/>
    <lineage>
        <taxon>Bacteria</taxon>
        <taxon>Pseudomonadati</taxon>
        <taxon>Pseudomonadota</taxon>
        <taxon>Alphaproteobacteria</taxon>
        <taxon>Rhodobacterales</taxon>
        <taxon>Roseobacteraceae</taxon>
        <taxon>Rubellimicrobium</taxon>
    </lineage>
</organism>
<evidence type="ECO:0000256" key="1">
    <source>
        <dbReference type="SAM" id="Coils"/>
    </source>
</evidence>
<gene>
    <name evidence="2" type="ORF">FHG71_21385</name>
</gene>
<dbReference type="AlphaFoldDB" id="A0A5C4N6P0"/>
<evidence type="ECO:0008006" key="4">
    <source>
        <dbReference type="Google" id="ProtNLM"/>
    </source>
</evidence>
<sequence>MADTASEEPGAAASQTIAEALTIRGDVLVAPNGWLFLHSGAQDQFAYLQAEETPDPAHVHAFWSNLENRARYCRERRLPYLHVVFPSKPVVMTRALPATLRERVQSLYVRSFLPAAPLHGATWALYPVEELRELDGTDLPFLETDTHLTDLGRALVAQAALARWNLGYAINDYFERESGTYQGDLSSMLGEKDPRPRVVLRDKSLNPKTWDNRKFLPGNDLNIVLMHSPRSATPLRLAVIGDSFFRDCLRFLAPVFRDILYLRGPGFHKATLDRFAPHAVMTGNAERYLAKVPLDVSVPDIRAALGQKPLYEPDEHFASGLAAQLSCLDLSLLSHDIVPPVTSSQEVLALQSRSEEQEAELARIEDRLRTKDEKMRKMRKRKDAQIQALRQQLDQREKRLAEADLLLRQKQASLVGRIVRPLRHALGSLRRM</sequence>
<feature type="coiled-coil region" evidence="1">
    <location>
        <begin position="347"/>
        <end position="406"/>
    </location>
</feature>
<dbReference type="OrthoDB" id="4169204at2"/>
<accession>A0A5C4N6P0</accession>
<protein>
    <recommendedName>
        <fullName evidence="4">AlgX/AlgJ SGNH hydrolase-like domain-containing protein</fullName>
    </recommendedName>
</protein>